<keyword evidence="1" id="KW-0812">Transmembrane</keyword>
<proteinExistence type="predicted"/>
<name>A0ABQ2LP25_9ACTN</name>
<dbReference type="EMBL" id="BMMP01000001">
    <property type="protein sequence ID" value="GGO41377.1"/>
    <property type="molecule type" value="Genomic_DNA"/>
</dbReference>
<dbReference type="Proteomes" id="UP000631535">
    <property type="component" value="Unassembled WGS sequence"/>
</dbReference>
<evidence type="ECO:0000256" key="1">
    <source>
        <dbReference type="SAM" id="Phobius"/>
    </source>
</evidence>
<evidence type="ECO:0000313" key="3">
    <source>
        <dbReference type="Proteomes" id="UP000631535"/>
    </source>
</evidence>
<feature type="transmembrane region" description="Helical" evidence="1">
    <location>
        <begin position="33"/>
        <end position="50"/>
    </location>
</feature>
<sequence length="310" mass="33927">MTASTERGADAPDRIPGDHRHLWTVIRLHRPAMWVWIAFVVLTTAAMLWLRYGPYGTGAVEIQEGCGTAGVRDCSMIPNDAEALFQFWNLLDQISSVLRNIAPVVAAWAGGAVVARELENGTAELAWTQAVTPTRWLKEKLAVPALFLTVGTGALVLHFRTLLYWADAHNLLGAGYDIQDFYFAFGPSTVALVLFGLAIGVLTGFLARGTLPALAVAGAVTWISTWLMNPWRTQIWPTVTHPRKGEGPFGYAAMPCQWKQADHKYSVDACLGAKPASLYWPVQLVETGFLLLIGGLAVAAAFWLLRRRTP</sequence>
<organism evidence="2 3">
    <name type="scientific">Streptomyces daqingensis</name>
    <dbReference type="NCBI Taxonomy" id="1472640"/>
    <lineage>
        <taxon>Bacteria</taxon>
        <taxon>Bacillati</taxon>
        <taxon>Actinomycetota</taxon>
        <taxon>Actinomycetes</taxon>
        <taxon>Kitasatosporales</taxon>
        <taxon>Streptomycetaceae</taxon>
        <taxon>Streptomyces</taxon>
    </lineage>
</organism>
<protein>
    <submittedName>
        <fullName evidence="2">Transporter</fullName>
    </submittedName>
</protein>
<feature type="transmembrane region" description="Helical" evidence="1">
    <location>
        <begin position="209"/>
        <end position="228"/>
    </location>
</feature>
<dbReference type="RefSeq" id="WP_189034941.1">
    <property type="nucleotide sequence ID" value="NZ_BMMP01000001.1"/>
</dbReference>
<accession>A0ABQ2LP25</accession>
<reference evidence="3" key="1">
    <citation type="journal article" date="2019" name="Int. J. Syst. Evol. Microbiol.">
        <title>The Global Catalogue of Microorganisms (GCM) 10K type strain sequencing project: providing services to taxonomists for standard genome sequencing and annotation.</title>
        <authorList>
            <consortium name="The Broad Institute Genomics Platform"/>
            <consortium name="The Broad Institute Genome Sequencing Center for Infectious Disease"/>
            <person name="Wu L."/>
            <person name="Ma J."/>
        </authorList>
    </citation>
    <scope>NUCLEOTIDE SEQUENCE [LARGE SCALE GENOMIC DNA]</scope>
    <source>
        <strain evidence="3">CGMCC 4.7178</strain>
    </source>
</reference>
<keyword evidence="1" id="KW-1133">Transmembrane helix</keyword>
<comment type="caution">
    <text evidence="2">The sequence shown here is derived from an EMBL/GenBank/DDBJ whole genome shotgun (WGS) entry which is preliminary data.</text>
</comment>
<keyword evidence="1" id="KW-0472">Membrane</keyword>
<feature type="transmembrane region" description="Helical" evidence="1">
    <location>
        <begin position="181"/>
        <end position="202"/>
    </location>
</feature>
<feature type="transmembrane region" description="Helical" evidence="1">
    <location>
        <begin position="141"/>
        <end position="161"/>
    </location>
</feature>
<keyword evidence="3" id="KW-1185">Reference proteome</keyword>
<gene>
    <name evidence="2" type="ORF">GCM10012287_00080</name>
</gene>
<feature type="transmembrane region" description="Helical" evidence="1">
    <location>
        <begin position="287"/>
        <end position="305"/>
    </location>
</feature>
<evidence type="ECO:0000313" key="2">
    <source>
        <dbReference type="EMBL" id="GGO41377.1"/>
    </source>
</evidence>